<organism evidence="1 2">
    <name type="scientific">Ooceraea biroi</name>
    <name type="common">Clonal raider ant</name>
    <name type="synonym">Cerapachys biroi</name>
    <dbReference type="NCBI Taxonomy" id="2015173"/>
    <lineage>
        <taxon>Eukaryota</taxon>
        <taxon>Metazoa</taxon>
        <taxon>Ecdysozoa</taxon>
        <taxon>Arthropoda</taxon>
        <taxon>Hexapoda</taxon>
        <taxon>Insecta</taxon>
        <taxon>Pterygota</taxon>
        <taxon>Neoptera</taxon>
        <taxon>Endopterygota</taxon>
        <taxon>Hymenoptera</taxon>
        <taxon>Apocrita</taxon>
        <taxon>Aculeata</taxon>
        <taxon>Formicoidea</taxon>
        <taxon>Formicidae</taxon>
        <taxon>Dorylinae</taxon>
        <taxon>Ooceraea</taxon>
    </lineage>
</organism>
<name>A0A026WHA2_OOCBI</name>
<sequence length="93" mass="11005">MVSPPVIDFGRILLTNLPNHNDVFELRKFCRYMLDIYAQRLNMIYKQAKTNEVQYDIIDNLLLSYINLDEKEREAIKNHIPILCTLFMLGSIE</sequence>
<evidence type="ECO:0000313" key="2">
    <source>
        <dbReference type="Proteomes" id="UP000053097"/>
    </source>
</evidence>
<evidence type="ECO:0000313" key="1">
    <source>
        <dbReference type="EMBL" id="EZA55343.1"/>
    </source>
</evidence>
<keyword evidence="2" id="KW-1185">Reference proteome</keyword>
<accession>A0A026WHA2</accession>
<dbReference type="EMBL" id="KK107211">
    <property type="protein sequence ID" value="EZA55343.1"/>
    <property type="molecule type" value="Genomic_DNA"/>
</dbReference>
<dbReference type="OrthoDB" id="191037at2759"/>
<dbReference type="Proteomes" id="UP000053097">
    <property type="component" value="Unassembled WGS sequence"/>
</dbReference>
<protein>
    <submittedName>
        <fullName evidence="1">Uncharacterized protein</fullName>
    </submittedName>
</protein>
<dbReference type="AlphaFoldDB" id="A0A026WHA2"/>
<proteinExistence type="predicted"/>
<reference evidence="1 2" key="1">
    <citation type="journal article" date="2014" name="Curr. Biol.">
        <title>The genome of the clonal raider ant Cerapachys biroi.</title>
        <authorList>
            <person name="Oxley P.R."/>
            <person name="Ji L."/>
            <person name="Fetter-Pruneda I."/>
            <person name="McKenzie S.K."/>
            <person name="Li C."/>
            <person name="Hu H."/>
            <person name="Zhang G."/>
            <person name="Kronauer D.J."/>
        </authorList>
    </citation>
    <scope>NUCLEOTIDE SEQUENCE [LARGE SCALE GENOMIC DNA]</scope>
</reference>
<gene>
    <name evidence="1" type="ORF">X777_04797</name>
</gene>